<dbReference type="GO" id="GO:0016651">
    <property type="term" value="F:oxidoreductase activity, acting on NAD(P)H"/>
    <property type="evidence" value="ECO:0007669"/>
    <property type="project" value="TreeGrafter"/>
</dbReference>
<evidence type="ECO:0000259" key="4">
    <source>
        <dbReference type="SMART" id="SM00829"/>
    </source>
</evidence>
<evidence type="ECO:0000256" key="2">
    <source>
        <dbReference type="ARBA" id="ARBA00023002"/>
    </source>
</evidence>
<organism evidence="5 6">
    <name type="scientific">Leucothrix arctica</name>
    <dbReference type="NCBI Taxonomy" id="1481894"/>
    <lineage>
        <taxon>Bacteria</taxon>
        <taxon>Pseudomonadati</taxon>
        <taxon>Pseudomonadota</taxon>
        <taxon>Gammaproteobacteria</taxon>
        <taxon>Thiotrichales</taxon>
        <taxon>Thiotrichaceae</taxon>
        <taxon>Leucothrix</taxon>
    </lineage>
</organism>
<protein>
    <submittedName>
        <fullName evidence="5">Alcohol dehydrogenase</fullName>
    </submittedName>
</protein>
<comment type="caution">
    <text evidence="5">The sequence shown here is derived from an EMBL/GenBank/DDBJ whole genome shotgun (WGS) entry which is preliminary data.</text>
</comment>
<dbReference type="GO" id="GO:0008270">
    <property type="term" value="F:zinc ion binding"/>
    <property type="evidence" value="ECO:0007669"/>
    <property type="project" value="InterPro"/>
</dbReference>
<dbReference type="GO" id="GO:0070402">
    <property type="term" value="F:NADPH binding"/>
    <property type="evidence" value="ECO:0007669"/>
    <property type="project" value="TreeGrafter"/>
</dbReference>
<dbReference type="InterPro" id="IPR013154">
    <property type="entry name" value="ADH-like_N"/>
</dbReference>
<evidence type="ECO:0000256" key="1">
    <source>
        <dbReference type="ARBA" id="ARBA00022857"/>
    </source>
</evidence>
<dbReference type="InterPro" id="IPR013149">
    <property type="entry name" value="ADH-like_C"/>
</dbReference>
<dbReference type="Gene3D" id="3.90.180.10">
    <property type="entry name" value="Medium-chain alcohol dehydrogenases, catalytic domain"/>
    <property type="match status" value="1"/>
</dbReference>
<gene>
    <name evidence="5" type="ORF">DKT75_17805</name>
</gene>
<evidence type="ECO:0000313" key="6">
    <source>
        <dbReference type="Proteomes" id="UP000245506"/>
    </source>
</evidence>
<keyword evidence="1" id="KW-0521">NADP</keyword>
<dbReference type="Pfam" id="PF08240">
    <property type="entry name" value="ADH_N"/>
    <property type="match status" value="1"/>
</dbReference>
<name>A0A317C4G8_9GAMM</name>
<dbReference type="PANTHER" id="PTHR48106:SF18">
    <property type="entry name" value="QUINONE OXIDOREDUCTASE PIG3"/>
    <property type="match status" value="1"/>
</dbReference>
<accession>A0A317C4G8</accession>
<proteinExistence type="predicted"/>
<dbReference type="InterPro" id="IPR020843">
    <property type="entry name" value="ER"/>
</dbReference>
<dbReference type="Proteomes" id="UP000245506">
    <property type="component" value="Unassembled WGS sequence"/>
</dbReference>
<dbReference type="PROSITE" id="PS01162">
    <property type="entry name" value="QOR_ZETA_CRYSTAL"/>
    <property type="match status" value="1"/>
</dbReference>
<dbReference type="PANTHER" id="PTHR48106">
    <property type="entry name" value="QUINONE OXIDOREDUCTASE PIG3-RELATED"/>
    <property type="match status" value="1"/>
</dbReference>
<evidence type="ECO:0000256" key="3">
    <source>
        <dbReference type="SAM" id="MobiDB-lite"/>
    </source>
</evidence>
<dbReference type="InterPro" id="IPR002364">
    <property type="entry name" value="Quin_OxRdtase/zeta-crystal_CS"/>
</dbReference>
<evidence type="ECO:0000313" key="5">
    <source>
        <dbReference type="EMBL" id="PWQ93478.1"/>
    </source>
</evidence>
<keyword evidence="2" id="KW-0560">Oxidoreductase</keyword>
<dbReference type="SUPFAM" id="SSF50129">
    <property type="entry name" value="GroES-like"/>
    <property type="match status" value="1"/>
</dbReference>
<feature type="region of interest" description="Disordered" evidence="3">
    <location>
        <begin position="80"/>
        <end position="104"/>
    </location>
</feature>
<dbReference type="OrthoDB" id="9788224at2"/>
<dbReference type="Pfam" id="PF00107">
    <property type="entry name" value="ADH_zinc_N"/>
    <property type="match status" value="1"/>
</dbReference>
<dbReference type="SUPFAM" id="SSF51735">
    <property type="entry name" value="NAD(P)-binding Rossmann-fold domains"/>
    <property type="match status" value="1"/>
</dbReference>
<dbReference type="InterPro" id="IPR011032">
    <property type="entry name" value="GroES-like_sf"/>
</dbReference>
<sequence>MTISTPSWDKNRFKLKDTQVSMKAVVTLANGGYEMLSYQDVAIPTPNDDEVLVQVLAAGVNNTEINTRLGWYSSKVTEGTEALGSNDAEQENAASESDGGWNEETPFPFVQGTDCCGRIVSVGANIDANRINERVLIRCSIRNEGWNSPENIWMASDFDGAFAQFVKIAASEVFAVESDWTDAELGTIPCAYGTAENMIHRADVSAGDTVLVAGASGGVGSAVVQLAKRRGAIVTAIVGANKVEEAAILGADRIVTRGTDLVEALGEKSMDVVIDNVAGETFGQMTQVLKRGGRYASSGAIAGPIVSLDMRNLYLKDLTLIGCTGWDEPIFPNLISYIERGEIKPLLAKTFPLQDIAQAQQEFTEKKHVGKFVLIPPALTDEQKTLFELSDD</sequence>
<feature type="domain" description="Enoyl reductase (ER)" evidence="4">
    <location>
        <begin position="31"/>
        <end position="374"/>
    </location>
</feature>
<dbReference type="InterPro" id="IPR036291">
    <property type="entry name" value="NAD(P)-bd_dom_sf"/>
</dbReference>
<reference evidence="5 6" key="1">
    <citation type="submission" date="2018-05" db="EMBL/GenBank/DDBJ databases">
        <title>Leucothrix arctica sp. nov., isolated from Arctic seawater.</title>
        <authorList>
            <person name="Choi A."/>
            <person name="Baek K."/>
        </authorList>
    </citation>
    <scope>NUCLEOTIDE SEQUENCE [LARGE SCALE GENOMIC DNA]</scope>
    <source>
        <strain evidence="5 6">IMCC9719</strain>
    </source>
</reference>
<dbReference type="CDD" id="cd08274">
    <property type="entry name" value="MDR9"/>
    <property type="match status" value="1"/>
</dbReference>
<keyword evidence="6" id="KW-1185">Reference proteome</keyword>
<dbReference type="Gene3D" id="3.40.50.720">
    <property type="entry name" value="NAD(P)-binding Rossmann-like Domain"/>
    <property type="match status" value="1"/>
</dbReference>
<dbReference type="AlphaFoldDB" id="A0A317C4G8"/>
<dbReference type="EMBL" id="QGKL01000042">
    <property type="protein sequence ID" value="PWQ93478.1"/>
    <property type="molecule type" value="Genomic_DNA"/>
</dbReference>
<dbReference type="SMART" id="SM00829">
    <property type="entry name" value="PKS_ER"/>
    <property type="match status" value="1"/>
</dbReference>
<dbReference type="RefSeq" id="WP_109825300.1">
    <property type="nucleotide sequence ID" value="NZ_QGKL01000042.1"/>
</dbReference>